<evidence type="ECO:0000313" key="3">
    <source>
        <dbReference type="Proteomes" id="UP000490939"/>
    </source>
</evidence>
<name>A0A8H3U307_VENIN</name>
<feature type="compositionally biased region" description="Polar residues" evidence="1">
    <location>
        <begin position="30"/>
        <end position="51"/>
    </location>
</feature>
<protein>
    <submittedName>
        <fullName evidence="2">Uncharacterized protein</fullName>
    </submittedName>
</protein>
<dbReference type="Proteomes" id="UP000490939">
    <property type="component" value="Unassembled WGS sequence"/>
</dbReference>
<gene>
    <name evidence="2" type="ORF">EG327_002387</name>
</gene>
<evidence type="ECO:0000256" key="1">
    <source>
        <dbReference type="SAM" id="MobiDB-lite"/>
    </source>
</evidence>
<accession>A0A8H3U307</accession>
<keyword evidence="3" id="KW-1185">Reference proteome</keyword>
<evidence type="ECO:0000313" key="2">
    <source>
        <dbReference type="EMBL" id="KAE9962196.1"/>
    </source>
</evidence>
<comment type="caution">
    <text evidence="2">The sequence shown here is derived from an EMBL/GenBank/DDBJ whole genome shotgun (WGS) entry which is preliminary data.</text>
</comment>
<proteinExistence type="predicted"/>
<reference evidence="2 3" key="1">
    <citation type="submission" date="2019-07" db="EMBL/GenBank/DDBJ databases">
        <title>Venturia inaequalis Genome Resource.</title>
        <authorList>
            <person name="Lichtner F.J."/>
        </authorList>
    </citation>
    <scope>NUCLEOTIDE SEQUENCE [LARGE SCALE GENOMIC DNA]</scope>
    <source>
        <strain evidence="2 3">DMI_063113</strain>
    </source>
</reference>
<dbReference type="EMBL" id="WNWR01001730">
    <property type="protein sequence ID" value="KAE9962196.1"/>
    <property type="molecule type" value="Genomic_DNA"/>
</dbReference>
<sequence>RGMETRSKARQKEKERQSQEPPTIPEQNPAEDTSTQQSTFESGGPATSDNQFAISLNKSSFLEAEETDLKSLRDVSMKGRETQAAKDSAMQRIRTLPTPEIPGAANWDKKQINALLDHRLSPIVDTENVKNALYPVDAAATNGRDFLRELLLYLQLLHAKHFSWEITFRLLSVTIYNRMIERNKGTRVSCKLTTGDVKKTSAMFKKVNEEYTNIGGAKCTPDFVKLAFSPIITDKQWGELIPLLQEHSYFFLPIRRDMVDL</sequence>
<dbReference type="AlphaFoldDB" id="A0A8H3U307"/>
<feature type="region of interest" description="Disordered" evidence="1">
    <location>
        <begin position="1"/>
        <end position="51"/>
    </location>
</feature>
<organism evidence="2 3">
    <name type="scientific">Venturia inaequalis</name>
    <name type="common">Apple scab fungus</name>
    <dbReference type="NCBI Taxonomy" id="5025"/>
    <lineage>
        <taxon>Eukaryota</taxon>
        <taxon>Fungi</taxon>
        <taxon>Dikarya</taxon>
        <taxon>Ascomycota</taxon>
        <taxon>Pezizomycotina</taxon>
        <taxon>Dothideomycetes</taxon>
        <taxon>Pleosporomycetidae</taxon>
        <taxon>Venturiales</taxon>
        <taxon>Venturiaceae</taxon>
        <taxon>Venturia</taxon>
    </lineage>
</organism>
<feature type="compositionally biased region" description="Basic and acidic residues" evidence="1">
    <location>
        <begin position="1"/>
        <end position="18"/>
    </location>
</feature>
<feature type="non-terminal residue" evidence="2">
    <location>
        <position position="1"/>
    </location>
</feature>